<comment type="similarity">
    <text evidence="3">Belongs to the Maf family. YhdE subfamily.</text>
</comment>
<dbReference type="EMBL" id="JQCE01000006">
    <property type="protein sequence ID" value="KRO17982.1"/>
    <property type="molecule type" value="Genomic_DNA"/>
</dbReference>
<evidence type="ECO:0000313" key="5">
    <source>
        <dbReference type="Proteomes" id="UP000050969"/>
    </source>
</evidence>
<dbReference type="Pfam" id="PF02545">
    <property type="entry name" value="Maf"/>
    <property type="match status" value="1"/>
</dbReference>
<dbReference type="AlphaFoldDB" id="A0A0R2MWG9"/>
<sequence>MFILASQSPRRQELLQRIVPAFEVKPAKIDERALPVLPPKEYVQQLATAKGEALAKDYPDATIIAADTMVSFHDELLGKPKDEADARRMLQELSGQTHQVYTGLYVHLGNQVVKTAVVQTDVLFWDLDEAMLETYLETDEYADKAGAYGIQGDGALLVKEIHGDFYNVMGLPISTLYRMLTNEI</sequence>
<dbReference type="GO" id="GO:0009117">
    <property type="term" value="P:nucleotide metabolic process"/>
    <property type="evidence" value="ECO:0007669"/>
    <property type="project" value="UniProtKB-KW"/>
</dbReference>
<keyword evidence="3" id="KW-0963">Cytoplasm</keyword>
<dbReference type="Proteomes" id="UP000050969">
    <property type="component" value="Unassembled WGS sequence"/>
</dbReference>
<protein>
    <recommendedName>
        <fullName evidence="3">dTTP/UTP pyrophosphatase</fullName>
        <shortName evidence="3">dTTPase/UTPase</shortName>
        <ecNumber evidence="3">3.6.1.9</ecNumber>
    </recommendedName>
    <alternativeName>
        <fullName evidence="3">Nucleoside triphosphate pyrophosphatase</fullName>
    </alternativeName>
    <alternativeName>
        <fullName evidence="3">Nucleotide pyrophosphatase</fullName>
        <shortName evidence="3">Nucleotide PPase</shortName>
    </alternativeName>
</protein>
<dbReference type="RefSeq" id="WP_056992400.1">
    <property type="nucleotide sequence ID" value="NZ_JQCE01000006.1"/>
</dbReference>
<dbReference type="InterPro" id="IPR029001">
    <property type="entry name" value="ITPase-like_fam"/>
</dbReference>
<gene>
    <name evidence="4" type="ORF">IV56_GL001777</name>
</gene>
<proteinExistence type="inferred from homology"/>
<dbReference type="HAMAP" id="MF_00528">
    <property type="entry name" value="Maf"/>
    <property type="match status" value="1"/>
</dbReference>
<comment type="subcellular location">
    <subcellularLocation>
        <location evidence="3">Cytoplasm</location>
    </subcellularLocation>
</comment>
<evidence type="ECO:0000313" key="4">
    <source>
        <dbReference type="EMBL" id="KRO17982.1"/>
    </source>
</evidence>
<comment type="caution">
    <text evidence="3">Lacks conserved residue(s) required for the propagation of feature annotation.</text>
</comment>
<dbReference type="Gene3D" id="3.90.950.10">
    <property type="match status" value="1"/>
</dbReference>
<feature type="site" description="Important for substrate specificity" evidence="3">
    <location>
        <position position="10"/>
    </location>
</feature>
<evidence type="ECO:0000256" key="1">
    <source>
        <dbReference type="ARBA" id="ARBA00001968"/>
    </source>
</evidence>
<evidence type="ECO:0000256" key="2">
    <source>
        <dbReference type="ARBA" id="ARBA00022801"/>
    </source>
</evidence>
<dbReference type="SUPFAM" id="SSF52972">
    <property type="entry name" value="ITPase-like"/>
    <property type="match status" value="1"/>
</dbReference>
<evidence type="ECO:0000256" key="3">
    <source>
        <dbReference type="HAMAP-Rule" id="MF_00528"/>
    </source>
</evidence>
<comment type="catalytic activity">
    <reaction evidence="3">
        <text>dTTP + H2O = dTMP + diphosphate + H(+)</text>
        <dbReference type="Rhea" id="RHEA:28534"/>
        <dbReference type="ChEBI" id="CHEBI:15377"/>
        <dbReference type="ChEBI" id="CHEBI:15378"/>
        <dbReference type="ChEBI" id="CHEBI:33019"/>
        <dbReference type="ChEBI" id="CHEBI:37568"/>
        <dbReference type="ChEBI" id="CHEBI:63528"/>
        <dbReference type="EC" id="3.6.1.9"/>
    </reaction>
</comment>
<comment type="cofactor">
    <cofactor evidence="1 3">
        <name>a divalent metal cation</name>
        <dbReference type="ChEBI" id="CHEBI:60240"/>
    </cofactor>
</comment>
<comment type="caution">
    <text evidence="4">The sequence shown here is derived from an EMBL/GenBank/DDBJ whole genome shotgun (WGS) entry which is preliminary data.</text>
</comment>
<dbReference type="EC" id="3.6.1.9" evidence="3"/>
<feature type="site" description="Important for substrate specificity" evidence="3">
    <location>
        <position position="68"/>
    </location>
</feature>
<feature type="active site" description="Proton acceptor" evidence="3">
    <location>
        <position position="67"/>
    </location>
</feature>
<keyword evidence="3" id="KW-0546">Nucleotide metabolism</keyword>
<accession>A0A0R2MWG9</accession>
<dbReference type="PATRIC" id="fig|1293598.4.peg.1851"/>
<comment type="function">
    <text evidence="3">Nucleoside triphosphate pyrophosphatase that hydrolyzes dTTP and UTP. May have a dual role in cell division arrest and in preventing the incorporation of modified nucleotides into cellular nucleic acids.</text>
</comment>
<keyword evidence="2 3" id="KW-0378">Hydrolase</keyword>
<feature type="site" description="Important for substrate specificity" evidence="3">
    <location>
        <position position="151"/>
    </location>
</feature>
<organism evidence="4 5">
    <name type="scientific">Lacticaseibacillus saniviri JCM 17471 = DSM 24301</name>
    <dbReference type="NCBI Taxonomy" id="1293598"/>
    <lineage>
        <taxon>Bacteria</taxon>
        <taxon>Bacillati</taxon>
        <taxon>Bacillota</taxon>
        <taxon>Bacilli</taxon>
        <taxon>Lactobacillales</taxon>
        <taxon>Lactobacillaceae</taxon>
        <taxon>Lacticaseibacillus</taxon>
    </lineage>
</organism>
<dbReference type="NCBIfam" id="TIGR00172">
    <property type="entry name" value="maf"/>
    <property type="match status" value="1"/>
</dbReference>
<comment type="catalytic activity">
    <reaction evidence="3">
        <text>UTP + H2O = UMP + diphosphate + H(+)</text>
        <dbReference type="Rhea" id="RHEA:29395"/>
        <dbReference type="ChEBI" id="CHEBI:15377"/>
        <dbReference type="ChEBI" id="CHEBI:15378"/>
        <dbReference type="ChEBI" id="CHEBI:33019"/>
        <dbReference type="ChEBI" id="CHEBI:46398"/>
        <dbReference type="ChEBI" id="CHEBI:57865"/>
        <dbReference type="EC" id="3.6.1.9"/>
    </reaction>
</comment>
<name>A0A0R2MWG9_9LACO</name>
<dbReference type="GO" id="GO:0036218">
    <property type="term" value="F:dTTP diphosphatase activity"/>
    <property type="evidence" value="ECO:0007669"/>
    <property type="project" value="RHEA"/>
</dbReference>
<reference evidence="4 5" key="1">
    <citation type="journal article" date="2015" name="Genome Announc.">
        <title>Expanding the biotechnology potential of lactobacilli through comparative genomics of 213 strains and associated genera.</title>
        <authorList>
            <person name="Sun Z."/>
            <person name="Harris H.M."/>
            <person name="McCann A."/>
            <person name="Guo C."/>
            <person name="Argimon S."/>
            <person name="Zhang W."/>
            <person name="Yang X."/>
            <person name="Jeffery I.B."/>
            <person name="Cooney J.C."/>
            <person name="Kagawa T.F."/>
            <person name="Liu W."/>
            <person name="Song Y."/>
            <person name="Salvetti E."/>
            <person name="Wrobel A."/>
            <person name="Rasinkangas P."/>
            <person name="Parkhill J."/>
            <person name="Rea M.C."/>
            <person name="O'Sullivan O."/>
            <person name="Ritari J."/>
            <person name="Douillard F.P."/>
            <person name="Paul Ross R."/>
            <person name="Yang R."/>
            <person name="Briner A.E."/>
            <person name="Felis G.E."/>
            <person name="de Vos W.M."/>
            <person name="Barrangou R."/>
            <person name="Klaenhammer T.R."/>
            <person name="Caufield P.W."/>
            <person name="Cui Y."/>
            <person name="Zhang H."/>
            <person name="O'Toole P.W."/>
        </authorList>
    </citation>
    <scope>NUCLEOTIDE SEQUENCE [LARGE SCALE GENOMIC DNA]</scope>
    <source>
        <strain evidence="4 5">DSM 24301</strain>
    </source>
</reference>
<dbReference type="InterPro" id="IPR003697">
    <property type="entry name" value="Maf-like"/>
</dbReference>
<dbReference type="GO" id="GO:0036221">
    <property type="term" value="F:UTP diphosphatase activity"/>
    <property type="evidence" value="ECO:0007669"/>
    <property type="project" value="RHEA"/>
</dbReference>
<dbReference type="PIRSF" id="PIRSF006305">
    <property type="entry name" value="Maf"/>
    <property type="match status" value="1"/>
</dbReference>
<keyword evidence="5" id="KW-1185">Reference proteome</keyword>
<dbReference type="GO" id="GO:0005737">
    <property type="term" value="C:cytoplasm"/>
    <property type="evidence" value="ECO:0007669"/>
    <property type="project" value="UniProtKB-SubCell"/>
</dbReference>
<dbReference type="CDD" id="cd00555">
    <property type="entry name" value="Maf"/>
    <property type="match status" value="1"/>
</dbReference>
<dbReference type="PANTHER" id="PTHR43213:SF5">
    <property type="entry name" value="BIFUNCTIONAL DTTP_UTP PYROPHOSPHATASE_METHYLTRANSFERASE PROTEIN-RELATED"/>
    <property type="match status" value="1"/>
</dbReference>
<dbReference type="STRING" id="1293598.IV56_GL001777"/>
<dbReference type="PANTHER" id="PTHR43213">
    <property type="entry name" value="BIFUNCTIONAL DTTP/UTP PYROPHOSPHATASE/METHYLTRANSFERASE PROTEIN-RELATED"/>
    <property type="match status" value="1"/>
</dbReference>